<protein>
    <submittedName>
        <fullName evidence="1">Uncharacterized protein</fullName>
    </submittedName>
</protein>
<accession>A0ABT8ZT05</accession>
<organism evidence="1 2">
    <name type="scientific">Sphingomonas immobilis</name>
    <dbReference type="NCBI Taxonomy" id="3063997"/>
    <lineage>
        <taxon>Bacteria</taxon>
        <taxon>Pseudomonadati</taxon>
        <taxon>Pseudomonadota</taxon>
        <taxon>Alphaproteobacteria</taxon>
        <taxon>Sphingomonadales</taxon>
        <taxon>Sphingomonadaceae</taxon>
        <taxon>Sphingomonas</taxon>
    </lineage>
</organism>
<dbReference type="Proteomes" id="UP001176468">
    <property type="component" value="Unassembled WGS sequence"/>
</dbReference>
<gene>
    <name evidence="1" type="ORF">Q5H94_00060</name>
</gene>
<dbReference type="EMBL" id="JAUQSZ010000001">
    <property type="protein sequence ID" value="MDO7840705.1"/>
    <property type="molecule type" value="Genomic_DNA"/>
</dbReference>
<proteinExistence type="predicted"/>
<sequence length="149" mass="16164">MYSFVDRPVDSLSQGSRFVLWAMRRWTSAREAHTCPPHALSPSFQGMGALDALSPFHLGMVVLNCHSRLAVEVAQIDQRRIGADEAVLLALWRDSLDASARPRRDATLVQLLDTRADTAARLFDAAASALAEAGLAPDGLDRNPAGEIL</sequence>
<dbReference type="RefSeq" id="WP_304558899.1">
    <property type="nucleotide sequence ID" value="NZ_JAUQSZ010000001.1"/>
</dbReference>
<name>A0ABT8ZT05_9SPHN</name>
<evidence type="ECO:0000313" key="2">
    <source>
        <dbReference type="Proteomes" id="UP001176468"/>
    </source>
</evidence>
<evidence type="ECO:0000313" key="1">
    <source>
        <dbReference type="EMBL" id="MDO7840705.1"/>
    </source>
</evidence>
<keyword evidence="2" id="KW-1185">Reference proteome</keyword>
<comment type="caution">
    <text evidence="1">The sequence shown here is derived from an EMBL/GenBank/DDBJ whole genome shotgun (WGS) entry which is preliminary data.</text>
</comment>
<reference evidence="1" key="1">
    <citation type="submission" date="2023-07" db="EMBL/GenBank/DDBJ databases">
        <authorList>
            <person name="Kim M.K."/>
        </authorList>
    </citation>
    <scope>NUCLEOTIDE SEQUENCE</scope>
    <source>
        <strain evidence="1">CA1-15</strain>
    </source>
</reference>